<dbReference type="EMBL" id="FNAK01000011">
    <property type="protein sequence ID" value="SDE74778.1"/>
    <property type="molecule type" value="Genomic_DNA"/>
</dbReference>
<organism evidence="10 11">
    <name type="scientific">Kordiimonas lacus</name>
    <dbReference type="NCBI Taxonomy" id="637679"/>
    <lineage>
        <taxon>Bacteria</taxon>
        <taxon>Pseudomonadati</taxon>
        <taxon>Pseudomonadota</taxon>
        <taxon>Alphaproteobacteria</taxon>
        <taxon>Kordiimonadales</taxon>
        <taxon>Kordiimonadaceae</taxon>
        <taxon>Kordiimonas</taxon>
    </lineage>
</organism>
<evidence type="ECO:0000256" key="2">
    <source>
        <dbReference type="ARBA" id="ARBA00022475"/>
    </source>
</evidence>
<evidence type="ECO:0000256" key="8">
    <source>
        <dbReference type="SAM" id="Phobius"/>
    </source>
</evidence>
<evidence type="ECO:0000256" key="5">
    <source>
        <dbReference type="ARBA" id="ARBA00022692"/>
    </source>
</evidence>
<feature type="transmembrane region" description="Helical" evidence="8">
    <location>
        <begin position="94"/>
        <end position="122"/>
    </location>
</feature>
<dbReference type="OrthoDB" id="8482129at2"/>
<evidence type="ECO:0000256" key="7">
    <source>
        <dbReference type="ARBA" id="ARBA00023136"/>
    </source>
</evidence>
<feature type="domain" description="Glycosyltransferase RgtA/B/C/D-like" evidence="9">
    <location>
        <begin position="84"/>
        <end position="240"/>
    </location>
</feature>
<reference evidence="10 11" key="1">
    <citation type="submission" date="2016-10" db="EMBL/GenBank/DDBJ databases">
        <authorList>
            <person name="de Groot N.N."/>
        </authorList>
    </citation>
    <scope>NUCLEOTIDE SEQUENCE [LARGE SCALE GENOMIC DNA]</scope>
    <source>
        <strain evidence="10 11">CGMCC 1.9109</strain>
    </source>
</reference>
<dbReference type="STRING" id="637679.GCA_001550055_03740"/>
<sequence length="558" mass="62687">MQGLKRAQTLMGRRWAIIGMLIVLAAVLMLRSLGNNTIGYPDADRILMDGVFMADVMRDMPLGAPWGYAQAYFVQYPALSIGYRPPFFPAVEGLFNIIFGINMWSSRLALFAFVVTGLCYWVKLIEQVADRRVAAWSGALWVSTPFLAQWGWYTMAELAVLGMTIAAIYYLYRWVETERLTDAFLMAVFIGLAGWSKQTAAFLALVVVGYLLARGKLLWAVRRPGHWGAFALLLVLAVPLALMTIAFGDQNIHQSVGQGDADSVSRWSLANWGIHLKTLAEMHLTLPVLILAGAGLIVAGVKRQRQAVLPLVAVVSIFVFFSLLMGKNPRYPIFWIPFWCFFATLPLALADLRRGLKVAYQGALIVIVAFQAYSLYQREPAFVSGYDQAAKIAVREANTTGIFIDAFNNGYFTYFVRQADKDRSHYVFRGDKLLSSSSISTQHWLEVHMTKAEEIRKAFDDLAVSIVVVESINYAEVPIHDILRQMLEGPGFERIATIDIASNRVMSSVTDMPRFEDQQLYIYRYLNAKSEMSGEITLRLPVVGQEVSRSFEKNDKDR</sequence>
<evidence type="ECO:0000256" key="3">
    <source>
        <dbReference type="ARBA" id="ARBA00022676"/>
    </source>
</evidence>
<keyword evidence="4 10" id="KW-0808">Transferase</keyword>
<feature type="transmembrane region" description="Helical" evidence="8">
    <location>
        <begin position="282"/>
        <end position="301"/>
    </location>
</feature>
<evidence type="ECO:0000256" key="4">
    <source>
        <dbReference type="ARBA" id="ARBA00022679"/>
    </source>
</evidence>
<dbReference type="AlphaFoldDB" id="A0A1G7FG02"/>
<evidence type="ECO:0000259" key="9">
    <source>
        <dbReference type="Pfam" id="PF13231"/>
    </source>
</evidence>
<feature type="transmembrane region" description="Helical" evidence="8">
    <location>
        <begin position="308"/>
        <end position="326"/>
    </location>
</feature>
<keyword evidence="2" id="KW-1003">Cell membrane</keyword>
<keyword evidence="3" id="KW-0328">Glycosyltransferase</keyword>
<dbReference type="InterPro" id="IPR050297">
    <property type="entry name" value="LipidA_mod_glycosyltrf_83"/>
</dbReference>
<gene>
    <name evidence="10" type="ORF">SAMN04488071_3716</name>
</gene>
<feature type="transmembrane region" description="Helical" evidence="8">
    <location>
        <begin position="332"/>
        <end position="351"/>
    </location>
</feature>
<dbReference type="RefSeq" id="WP_068307860.1">
    <property type="nucleotide sequence ID" value="NZ_FNAK01000011.1"/>
</dbReference>
<dbReference type="PANTHER" id="PTHR33908">
    <property type="entry name" value="MANNOSYLTRANSFERASE YKCB-RELATED"/>
    <property type="match status" value="1"/>
</dbReference>
<dbReference type="InterPro" id="IPR038731">
    <property type="entry name" value="RgtA/B/C-like"/>
</dbReference>
<dbReference type="GO" id="GO:0005886">
    <property type="term" value="C:plasma membrane"/>
    <property type="evidence" value="ECO:0007669"/>
    <property type="project" value="UniProtKB-SubCell"/>
</dbReference>
<feature type="transmembrane region" description="Helical" evidence="8">
    <location>
        <begin position="184"/>
        <end position="213"/>
    </location>
</feature>
<dbReference type="GO" id="GO:0016763">
    <property type="term" value="F:pentosyltransferase activity"/>
    <property type="evidence" value="ECO:0007669"/>
    <property type="project" value="TreeGrafter"/>
</dbReference>
<evidence type="ECO:0000256" key="1">
    <source>
        <dbReference type="ARBA" id="ARBA00004651"/>
    </source>
</evidence>
<keyword evidence="6 8" id="KW-1133">Transmembrane helix</keyword>
<feature type="transmembrane region" description="Helical" evidence="8">
    <location>
        <begin position="12"/>
        <end position="30"/>
    </location>
</feature>
<comment type="subcellular location">
    <subcellularLocation>
        <location evidence="1">Cell membrane</location>
        <topology evidence="1">Multi-pass membrane protein</topology>
    </subcellularLocation>
</comment>
<evidence type="ECO:0000313" key="11">
    <source>
        <dbReference type="Proteomes" id="UP000183685"/>
    </source>
</evidence>
<keyword evidence="5 8" id="KW-0812">Transmembrane</keyword>
<feature type="transmembrane region" description="Helical" evidence="8">
    <location>
        <begin position="150"/>
        <end position="172"/>
    </location>
</feature>
<keyword evidence="11" id="KW-1185">Reference proteome</keyword>
<evidence type="ECO:0000313" key="10">
    <source>
        <dbReference type="EMBL" id="SDE74778.1"/>
    </source>
</evidence>
<protein>
    <submittedName>
        <fullName evidence="10">4-amino-4-deoxy-L-arabinose transferase</fullName>
    </submittedName>
</protein>
<dbReference type="Pfam" id="PF13231">
    <property type="entry name" value="PMT_2"/>
    <property type="match status" value="1"/>
</dbReference>
<accession>A0A1G7FG02</accession>
<name>A0A1G7FG02_9PROT</name>
<feature type="transmembrane region" description="Helical" evidence="8">
    <location>
        <begin position="225"/>
        <end position="247"/>
    </location>
</feature>
<keyword evidence="7 8" id="KW-0472">Membrane</keyword>
<evidence type="ECO:0000256" key="6">
    <source>
        <dbReference type="ARBA" id="ARBA00022989"/>
    </source>
</evidence>
<dbReference type="GO" id="GO:0009103">
    <property type="term" value="P:lipopolysaccharide biosynthetic process"/>
    <property type="evidence" value="ECO:0007669"/>
    <property type="project" value="UniProtKB-ARBA"/>
</dbReference>
<proteinExistence type="predicted"/>
<dbReference type="PANTHER" id="PTHR33908:SF11">
    <property type="entry name" value="MEMBRANE PROTEIN"/>
    <property type="match status" value="1"/>
</dbReference>
<dbReference type="Proteomes" id="UP000183685">
    <property type="component" value="Unassembled WGS sequence"/>
</dbReference>